<protein>
    <recommendedName>
        <fullName evidence="3">DUF2877 domain-containing protein</fullName>
    </recommendedName>
</protein>
<dbReference type="EMBL" id="BCMF01000002">
    <property type="protein sequence ID" value="GAW98515.1"/>
    <property type="molecule type" value="Genomic_DNA"/>
</dbReference>
<keyword evidence="2" id="KW-1185">Reference proteome</keyword>
<evidence type="ECO:0000313" key="1">
    <source>
        <dbReference type="EMBL" id="GAW98515.1"/>
    </source>
</evidence>
<gene>
    <name evidence="1" type="ORF">IWT30_00460</name>
</gene>
<evidence type="ECO:0000313" key="2">
    <source>
        <dbReference type="Proteomes" id="UP000198374"/>
    </source>
</evidence>
<name>A0A1Z5IA98_9LACO</name>
<dbReference type="Proteomes" id="UP000198374">
    <property type="component" value="Unassembled WGS sequence"/>
</dbReference>
<dbReference type="RefSeq" id="WP_089108331.1">
    <property type="nucleotide sequence ID" value="NZ_BCMF01000002.1"/>
</dbReference>
<dbReference type="Pfam" id="PF11392">
    <property type="entry name" value="AllH"/>
    <property type="match status" value="1"/>
</dbReference>
<accession>A0A1Z5IA98</accession>
<evidence type="ECO:0008006" key="3">
    <source>
        <dbReference type="Google" id="ProtNLM"/>
    </source>
</evidence>
<dbReference type="OrthoDB" id="4933449at2"/>
<reference evidence="1 2" key="1">
    <citation type="submission" date="2015-11" db="EMBL/GenBank/DDBJ databases">
        <title>Draft genome sequences of new species of the genus Lactobacillus isolated from orchardgrass silage.</title>
        <authorList>
            <person name="Tohno M."/>
            <person name="Tanizawa Y."/>
            <person name="Arita M."/>
        </authorList>
    </citation>
    <scope>NUCLEOTIDE SEQUENCE [LARGE SCALE GENOMIC DNA]</scope>
    <source>
        <strain evidence="1 2">IWT30</strain>
    </source>
</reference>
<proteinExistence type="predicted"/>
<dbReference type="AlphaFoldDB" id="A0A1Z5IA98"/>
<dbReference type="InterPro" id="IPR021530">
    <property type="entry name" value="AllH-like"/>
</dbReference>
<sequence>MKQPINGEKSNMLPLYLSNNDKGNVKTVFRHSFNIKLPRILLHVGNAGDSLSCLGITLPDDVMVNLVDLVDVGDLVRLVHDKLYIYTKKEIVSIDLKPLSEVNLRIPVITPKPMVLEALSIILDQLPFETHWGLNGVTSPQNIIETMLSSHSSGQIQSTITYLFGRGRGLTPSGDDILVGFLTVLQAFNIESRKLWEPELIDIMQNRATTDVSAAYLKATVAGFTSERVKNLLDCLSSGNTSQIEDYVLAIQKFGHTSGTDLLLGITAGVANLRGLSSRDKNG</sequence>
<comment type="caution">
    <text evidence="1">The sequence shown here is derived from an EMBL/GenBank/DDBJ whole genome shotgun (WGS) entry which is preliminary data.</text>
</comment>
<organism evidence="1 2">
    <name type="scientific">Secundilactobacillus mixtipabuli</name>
    <dbReference type="NCBI Taxonomy" id="1435342"/>
    <lineage>
        <taxon>Bacteria</taxon>
        <taxon>Bacillati</taxon>
        <taxon>Bacillota</taxon>
        <taxon>Bacilli</taxon>
        <taxon>Lactobacillales</taxon>
        <taxon>Lactobacillaceae</taxon>
        <taxon>Secundilactobacillus</taxon>
    </lineage>
</organism>